<gene>
    <name evidence="1" type="ORF">FHS68_004834</name>
</gene>
<protein>
    <submittedName>
        <fullName evidence="1">Uncharacterized protein</fullName>
    </submittedName>
</protein>
<evidence type="ECO:0000313" key="1">
    <source>
        <dbReference type="EMBL" id="NIJ55645.1"/>
    </source>
</evidence>
<comment type="caution">
    <text evidence="1">The sequence shown here is derived from an EMBL/GenBank/DDBJ whole genome shotgun (WGS) entry which is preliminary data.</text>
</comment>
<proteinExistence type="predicted"/>
<sequence length="51" mass="5940">MSAFTLNDYTVVSEEDNFWMKSFDGNVDCVFKKCCKSYKNSGKRCKKCPKK</sequence>
<name>A0ABX0UVJ8_9BACT</name>
<dbReference type="Proteomes" id="UP001179181">
    <property type="component" value="Unassembled WGS sequence"/>
</dbReference>
<dbReference type="EMBL" id="JAASQJ010000005">
    <property type="protein sequence ID" value="NIJ55645.1"/>
    <property type="molecule type" value="Genomic_DNA"/>
</dbReference>
<accession>A0ABX0UVJ8</accession>
<keyword evidence="2" id="KW-1185">Reference proteome</keyword>
<organism evidence="1 2">
    <name type="scientific">Dyadobacter arcticus</name>
    <dbReference type="NCBI Taxonomy" id="1078754"/>
    <lineage>
        <taxon>Bacteria</taxon>
        <taxon>Pseudomonadati</taxon>
        <taxon>Bacteroidota</taxon>
        <taxon>Cytophagia</taxon>
        <taxon>Cytophagales</taxon>
        <taxon>Spirosomataceae</taxon>
        <taxon>Dyadobacter</taxon>
    </lineage>
</organism>
<evidence type="ECO:0000313" key="2">
    <source>
        <dbReference type="Proteomes" id="UP001179181"/>
    </source>
</evidence>
<reference evidence="1 2" key="1">
    <citation type="submission" date="2020-03" db="EMBL/GenBank/DDBJ databases">
        <title>Genomic Encyclopedia of Type Strains, Phase IV (KMG-IV): sequencing the most valuable type-strain genomes for metagenomic binning, comparative biology and taxonomic classification.</title>
        <authorList>
            <person name="Goeker M."/>
        </authorList>
    </citation>
    <scope>NUCLEOTIDE SEQUENCE [LARGE SCALE GENOMIC DNA]</scope>
    <source>
        <strain evidence="1 2">DSM 102865</strain>
    </source>
</reference>